<feature type="domain" description="VOC" evidence="10">
    <location>
        <begin position="162"/>
        <end position="314"/>
    </location>
</feature>
<dbReference type="CDD" id="cd07233">
    <property type="entry name" value="GlxI_Zn"/>
    <property type="match status" value="2"/>
</dbReference>
<evidence type="ECO:0000256" key="6">
    <source>
        <dbReference type="ARBA" id="ARBA00023239"/>
    </source>
</evidence>
<evidence type="ECO:0000256" key="8">
    <source>
        <dbReference type="PIRSR" id="PIRSR604361-3"/>
    </source>
</evidence>
<comment type="similarity">
    <text evidence="2 9">Belongs to the glyoxalase I family.</text>
</comment>
<reference evidence="11" key="1">
    <citation type="submission" date="2021-03" db="EMBL/GenBank/DDBJ databases">
        <authorList>
            <person name="Palmer J.M."/>
        </authorList>
    </citation>
    <scope>NUCLEOTIDE SEQUENCE</scope>
    <source>
        <strain evidence="11">ARV_011</strain>
    </source>
</reference>
<comment type="cofactor">
    <cofactor evidence="8">
        <name>Zn(2+)</name>
        <dbReference type="ChEBI" id="CHEBI:29105"/>
    </cofactor>
    <text evidence="8">Binds 1 zinc ion per subunit. In the homodimer, two zinc ions are bound between subunits.</text>
</comment>
<dbReference type="RefSeq" id="XP_043050314.1">
    <property type="nucleotide sequence ID" value="XM_043195117.1"/>
</dbReference>
<keyword evidence="12" id="KW-1185">Reference proteome</keyword>
<dbReference type="Pfam" id="PF00903">
    <property type="entry name" value="Glyoxalase"/>
    <property type="match status" value="2"/>
</dbReference>
<evidence type="ECO:0000313" key="12">
    <source>
        <dbReference type="Proteomes" id="UP000790833"/>
    </source>
</evidence>
<evidence type="ECO:0000256" key="7">
    <source>
        <dbReference type="PIRSR" id="PIRSR604361-1"/>
    </source>
</evidence>
<feature type="domain" description="VOC" evidence="10">
    <location>
        <begin position="9"/>
        <end position="147"/>
    </location>
</feature>
<feature type="active site" description="Proton donor/acceptor" evidence="7">
    <location>
        <position position="310"/>
    </location>
</feature>
<dbReference type="NCBIfam" id="TIGR00068">
    <property type="entry name" value="glyox_I"/>
    <property type="match status" value="2"/>
</dbReference>
<dbReference type="PROSITE" id="PS00934">
    <property type="entry name" value="GLYOXALASE_I_1"/>
    <property type="match status" value="1"/>
</dbReference>
<dbReference type="EC" id="4.4.1.5" evidence="3 9"/>
<dbReference type="InterPro" id="IPR018146">
    <property type="entry name" value="Glyoxalase_1_CS"/>
</dbReference>
<dbReference type="InterPro" id="IPR004361">
    <property type="entry name" value="Glyoxalase_1"/>
</dbReference>
<dbReference type="PROSITE" id="PS00935">
    <property type="entry name" value="GLYOXALASE_I_2"/>
    <property type="match status" value="1"/>
</dbReference>
<dbReference type="InterPro" id="IPR004360">
    <property type="entry name" value="Glyas_Fos-R_dOase_dom"/>
</dbReference>
<comment type="pathway">
    <text evidence="1 9">Secondary metabolite metabolism; methylglyoxal degradation; (R)-lactate from methylglyoxal: step 1/2.</text>
</comment>
<dbReference type="InterPro" id="IPR037523">
    <property type="entry name" value="VOC_core"/>
</dbReference>
<evidence type="ECO:0000256" key="1">
    <source>
        <dbReference type="ARBA" id="ARBA00005008"/>
    </source>
</evidence>
<organism evidence="11 12">
    <name type="scientific">Scheffersomyces spartinae</name>
    <dbReference type="NCBI Taxonomy" id="45513"/>
    <lineage>
        <taxon>Eukaryota</taxon>
        <taxon>Fungi</taxon>
        <taxon>Dikarya</taxon>
        <taxon>Ascomycota</taxon>
        <taxon>Saccharomycotina</taxon>
        <taxon>Pichiomycetes</taxon>
        <taxon>Debaryomycetaceae</taxon>
        <taxon>Scheffersomyces</taxon>
    </lineage>
</organism>
<proteinExistence type="inferred from homology"/>
<comment type="caution">
    <text evidence="11">The sequence shown here is derived from an EMBL/GenBank/DDBJ whole genome shotgun (WGS) entry which is preliminary data.</text>
</comment>
<evidence type="ECO:0000256" key="4">
    <source>
        <dbReference type="ARBA" id="ARBA00022723"/>
    </source>
</evidence>
<evidence type="ECO:0000256" key="3">
    <source>
        <dbReference type="ARBA" id="ARBA00012081"/>
    </source>
</evidence>
<dbReference type="PROSITE" id="PS51819">
    <property type="entry name" value="VOC"/>
    <property type="match status" value="2"/>
</dbReference>
<evidence type="ECO:0000256" key="5">
    <source>
        <dbReference type="ARBA" id="ARBA00022833"/>
    </source>
</evidence>
<dbReference type="PANTHER" id="PTHR10374:SF30">
    <property type="entry name" value="LACTOYLGLUTATHIONE LYASE"/>
    <property type="match status" value="1"/>
</dbReference>
<protein>
    <recommendedName>
        <fullName evidence="3 9">Lactoylglutathione lyase</fullName>
        <ecNumber evidence="3 9">4.4.1.5</ecNumber>
    </recommendedName>
    <alternativeName>
        <fullName evidence="9">Glyoxalase I</fullName>
    </alternativeName>
</protein>
<dbReference type="AlphaFoldDB" id="A0A9P7VBD8"/>
<feature type="binding site" evidence="8">
    <location>
        <position position="230"/>
    </location>
    <ligand>
        <name>Zn(2+)</name>
        <dbReference type="ChEBI" id="CHEBI:29105"/>
        <note>ligand shared between dimeric partners</note>
    </ligand>
</feature>
<evidence type="ECO:0000259" key="10">
    <source>
        <dbReference type="PROSITE" id="PS51819"/>
    </source>
</evidence>
<dbReference type="SUPFAM" id="SSF54593">
    <property type="entry name" value="Glyoxalase/Bleomycin resistance protein/Dihydroxybiphenyl dioxygenase"/>
    <property type="match status" value="2"/>
</dbReference>
<dbReference type="Gene3D" id="3.10.180.10">
    <property type="entry name" value="2,3-Dihydroxybiphenyl 1,2-Dioxygenase, domain 1"/>
    <property type="match status" value="2"/>
</dbReference>
<keyword evidence="4 8" id="KW-0479">Metal-binding</keyword>
<evidence type="ECO:0000256" key="9">
    <source>
        <dbReference type="RuleBase" id="RU361179"/>
    </source>
</evidence>
<dbReference type="EMBL" id="JAHMUF010000006">
    <property type="protein sequence ID" value="KAG7194767.1"/>
    <property type="molecule type" value="Genomic_DNA"/>
</dbReference>
<evidence type="ECO:0000256" key="2">
    <source>
        <dbReference type="ARBA" id="ARBA00010363"/>
    </source>
</evidence>
<feature type="binding site" evidence="8">
    <location>
        <position position="262"/>
    </location>
    <ligand>
        <name>Zn(2+)</name>
        <dbReference type="ChEBI" id="CHEBI:29105"/>
        <note>ligand shared between dimeric partners</note>
    </ligand>
</feature>
<keyword evidence="5 8" id="KW-0862">Zinc</keyword>
<keyword evidence="6 9" id="KW-0456">Lyase</keyword>
<feature type="binding site" evidence="8">
    <location>
        <position position="310"/>
    </location>
    <ligand>
        <name>Zn(2+)</name>
        <dbReference type="ChEBI" id="CHEBI:29105"/>
        <note>ligand shared between dimeric partners</note>
    </ligand>
</feature>
<gene>
    <name evidence="11" type="primary">GLO1</name>
    <name evidence="11" type="ORF">KQ657_004447</name>
</gene>
<sequence length="320" mass="36619">MPEIDQSFLMNHTCLRIKDPKESLPFYTDILGFKLIRSIEFPDFTLYMLGYPDAAYEGKNWSARPGVLELCHNHGVEKDPEYKLNNGNGTTFRGFGHICISVDNIQQAEKEFLSKGVQFKKKLSEGRQKYIAFILDPNGYWIELIQHEIGKKPETTNSLTYKLNHTMIRVKDPKKSLDFYRNVLGFKLLSTSEHPDAKFTLYFLGYNHDDKFVEDSMDTVPRAAYEGIIELTHNWGTESDDSFEGYHNGNTTDNGALQGYGHTCVSCKDPAKLCSQIEAEYPDANWSLKWNQGNIKQIAFIKDPDGYSIEILGHNLFSKL</sequence>
<comment type="catalytic activity">
    <reaction evidence="9">
        <text>(R)-S-lactoylglutathione = methylglyoxal + glutathione</text>
        <dbReference type="Rhea" id="RHEA:19069"/>
        <dbReference type="ChEBI" id="CHEBI:17158"/>
        <dbReference type="ChEBI" id="CHEBI:57474"/>
        <dbReference type="ChEBI" id="CHEBI:57925"/>
        <dbReference type="EC" id="4.4.1.5"/>
    </reaction>
</comment>
<dbReference type="PANTHER" id="PTHR10374">
    <property type="entry name" value="LACTOYLGLUTATHIONE LYASE GLYOXALASE I"/>
    <property type="match status" value="1"/>
</dbReference>
<dbReference type="InterPro" id="IPR029068">
    <property type="entry name" value="Glyas_Bleomycin-R_OHBP_Dase"/>
</dbReference>
<dbReference type="OrthoDB" id="16820at2759"/>
<dbReference type="GeneID" id="66117821"/>
<dbReference type="GO" id="GO:0046872">
    <property type="term" value="F:metal ion binding"/>
    <property type="evidence" value="ECO:0007669"/>
    <property type="project" value="UniProtKB-UniRule"/>
</dbReference>
<dbReference type="Proteomes" id="UP000790833">
    <property type="component" value="Unassembled WGS sequence"/>
</dbReference>
<dbReference type="GO" id="GO:0004462">
    <property type="term" value="F:lactoylglutathione lyase activity"/>
    <property type="evidence" value="ECO:0007669"/>
    <property type="project" value="UniProtKB-UniRule"/>
</dbReference>
<comment type="function">
    <text evidence="9">Catalyzes the conversion of hemimercaptal, formed from methylglyoxal and glutathione, to S-lactoylglutathione.</text>
</comment>
<accession>A0A9P7VBD8</accession>
<name>A0A9P7VBD8_9ASCO</name>
<evidence type="ECO:0000313" key="11">
    <source>
        <dbReference type="EMBL" id="KAG7194767.1"/>
    </source>
</evidence>